<reference evidence="2 3" key="1">
    <citation type="submission" date="2016-03" db="EMBL/GenBank/DDBJ databases">
        <title>Whole genome sequencing of Grifola frondosa 9006-11.</title>
        <authorList>
            <person name="Min B."/>
            <person name="Park H."/>
            <person name="Kim J.-G."/>
            <person name="Cho H."/>
            <person name="Oh Y.-L."/>
            <person name="Kong W.-S."/>
            <person name="Choi I.-G."/>
        </authorList>
    </citation>
    <scope>NUCLEOTIDE SEQUENCE [LARGE SCALE GENOMIC DNA]</scope>
    <source>
        <strain evidence="2 3">9006-11</strain>
    </source>
</reference>
<evidence type="ECO:0000313" key="3">
    <source>
        <dbReference type="Proteomes" id="UP000092993"/>
    </source>
</evidence>
<keyword evidence="3" id="KW-1185">Reference proteome</keyword>
<dbReference type="Proteomes" id="UP000092993">
    <property type="component" value="Unassembled WGS sequence"/>
</dbReference>
<evidence type="ECO:0000256" key="1">
    <source>
        <dbReference type="SAM" id="MobiDB-lite"/>
    </source>
</evidence>
<feature type="region of interest" description="Disordered" evidence="1">
    <location>
        <begin position="126"/>
        <end position="192"/>
    </location>
</feature>
<accession>A0A1C7LZS3</accession>
<evidence type="ECO:0000313" key="2">
    <source>
        <dbReference type="EMBL" id="OBZ69529.1"/>
    </source>
</evidence>
<sequence length="409" mass="45642">MNPVRLTPGLGKIFRPEADDGSVLTIAEIIEHFDFSNVDFTDINKADYLKAPLAPSFGNLDSATISQLDNTVKVMIASVNKALGGIPIQEMGYDKVIHMFSQHPLAEPIPTSPDVVKDEFYPLIPDAPHTPRKRAVGSDEVQHQPEGSTTYVQRKASQERAKSIPNDARGETDPSESIMRGRRDEGADDGASCAHEWHVKRHSKPTVQGAMRAFKIENHTQQVTYGKTSAGEPKSATCGFGIMSYAISKLQSPFAPRLPAMPLPSRVNAWFSKGVLDQEVNADIKKPVMDICVICYPESTRPYFYIFRIQLIAWRNITNPRKIGLILIFNQRRFKPRETVISGMTPITKDKAIVGHILRMLYNFSMLNTLIFQAAAERIQDYQSTISLIDVEPEELTSSQCPNMTCPDH</sequence>
<dbReference type="OrthoDB" id="2735833at2759"/>
<dbReference type="AlphaFoldDB" id="A0A1C7LZS3"/>
<dbReference type="EMBL" id="LUGG01000015">
    <property type="protein sequence ID" value="OBZ69529.1"/>
    <property type="molecule type" value="Genomic_DNA"/>
</dbReference>
<gene>
    <name evidence="2" type="ORF">A0H81_10530</name>
</gene>
<proteinExistence type="predicted"/>
<name>A0A1C7LZS3_GRIFR</name>
<organism evidence="2 3">
    <name type="scientific">Grifola frondosa</name>
    <name type="common">Maitake</name>
    <name type="synonym">Polyporus frondosus</name>
    <dbReference type="NCBI Taxonomy" id="5627"/>
    <lineage>
        <taxon>Eukaryota</taxon>
        <taxon>Fungi</taxon>
        <taxon>Dikarya</taxon>
        <taxon>Basidiomycota</taxon>
        <taxon>Agaricomycotina</taxon>
        <taxon>Agaricomycetes</taxon>
        <taxon>Polyporales</taxon>
        <taxon>Grifolaceae</taxon>
        <taxon>Grifola</taxon>
    </lineage>
</organism>
<feature type="compositionally biased region" description="Basic and acidic residues" evidence="1">
    <location>
        <begin position="156"/>
        <end position="172"/>
    </location>
</feature>
<protein>
    <submittedName>
        <fullName evidence="2">Uncharacterized protein</fullName>
    </submittedName>
</protein>
<comment type="caution">
    <text evidence="2">The sequence shown here is derived from an EMBL/GenBank/DDBJ whole genome shotgun (WGS) entry which is preliminary data.</text>
</comment>